<dbReference type="EMBL" id="CANL01000005">
    <property type="protein sequence ID" value="CCM62644.1"/>
    <property type="molecule type" value="Genomic_DNA"/>
</dbReference>
<feature type="domain" description="Acetyl-CoA hydrolase/transferase N-terminal" evidence="3">
    <location>
        <begin position="71"/>
        <end position="136"/>
    </location>
</feature>
<protein>
    <submittedName>
        <fullName evidence="5">4-hydroxybutyrate CoA-transferase</fullName>
    </submittedName>
</protein>
<dbReference type="eggNOG" id="COG0427">
    <property type="taxonomic scope" value="Bacteria"/>
</dbReference>
<dbReference type="GO" id="GO:0008775">
    <property type="term" value="F:acetate CoA-transferase activity"/>
    <property type="evidence" value="ECO:0007669"/>
    <property type="project" value="InterPro"/>
</dbReference>
<dbReference type="InterPro" id="IPR046433">
    <property type="entry name" value="ActCoA_hydro"/>
</dbReference>
<feature type="domain" description="Acetyl-CoA hydrolase/transferase C-terminal" evidence="4">
    <location>
        <begin position="266"/>
        <end position="418"/>
    </location>
</feature>
<dbReference type="PANTHER" id="PTHR21432:SF20">
    <property type="entry name" value="ACETYL-COA HYDROLASE"/>
    <property type="match status" value="1"/>
</dbReference>
<evidence type="ECO:0000313" key="6">
    <source>
        <dbReference type="Proteomes" id="UP000018291"/>
    </source>
</evidence>
<keyword evidence="2 5" id="KW-0808">Transferase</keyword>
<evidence type="ECO:0000256" key="2">
    <source>
        <dbReference type="ARBA" id="ARBA00022679"/>
    </source>
</evidence>
<dbReference type="Pfam" id="PF13336">
    <property type="entry name" value="AcetylCoA_hyd_C"/>
    <property type="match status" value="1"/>
</dbReference>
<accession>R4YWN9</accession>
<dbReference type="Pfam" id="PF02550">
    <property type="entry name" value="AcetylCoA_hydro"/>
    <property type="match status" value="1"/>
</dbReference>
<sequence length="425" mass="46316">MIRLPPPVPAEAVLDLLIPGADVIVPLANGEPTSILDAIEAAADQLEGVRIHQMHALRDRPYLHGVYGDRLRHVSYFLSHITRPAYWEGTIDLVPNHFSEVPTLLRRSTRCTVVIAACSPPDQHGYFSLGTNADYVVDLIGRVPIFLEATPHMPRTRGANLVHHSQVEGWCESDRPLIEVPRSEPNDVDRAIASLVAERIPDRASVQIGIGSIASAVLDSLGGHRDLGIHTELLHDGMVDLVEAGVVTGAYKEVRRNRVVTTFCLGTRRLYDWLEDNAVVELLGVDFVNDPRVIARMRRFNSVNATTEVDLMGQCASETIGGRYWSSSGGQADFARGAMYAEEGQAFIVTPSLTRAGDSRIVASLTAGSVVTTLKNTVDHVVTEHGVAELRGRSLADRARALIAVADPSARDDLNRAARRLGLFV</sequence>
<dbReference type="RefSeq" id="WP_012224187.1">
    <property type="nucleotide sequence ID" value="NZ_HG422565.1"/>
</dbReference>
<comment type="caution">
    <text evidence="5">The sequence shown here is derived from an EMBL/GenBank/DDBJ whole genome shotgun (WGS) entry which is preliminary data.</text>
</comment>
<comment type="similarity">
    <text evidence="1">Belongs to the acetyl-CoA hydrolase/transferase family.</text>
</comment>
<gene>
    <name evidence="5" type="ORF">BN381_130202</name>
</gene>
<dbReference type="Proteomes" id="UP000018291">
    <property type="component" value="Unassembled WGS sequence"/>
</dbReference>
<dbReference type="AlphaFoldDB" id="R4YWN9"/>
<name>R4YWN9_9ACTN</name>
<evidence type="ECO:0000256" key="1">
    <source>
        <dbReference type="ARBA" id="ARBA00009632"/>
    </source>
</evidence>
<dbReference type="SUPFAM" id="SSF100950">
    <property type="entry name" value="NagB/RpiA/CoA transferase-like"/>
    <property type="match status" value="2"/>
</dbReference>
<reference evidence="5 6" key="1">
    <citation type="journal article" date="2013" name="ISME J.">
        <title>Metabolic model for the filamentous 'Candidatus Microthrix parvicella' based on genomic and metagenomic analyses.</title>
        <authorList>
            <person name="Jon McIlroy S."/>
            <person name="Kristiansen R."/>
            <person name="Albertsen M."/>
            <person name="Michael Karst S."/>
            <person name="Rossetti S."/>
            <person name="Lund Nielsen J."/>
            <person name="Tandoi V."/>
            <person name="James Seviour R."/>
            <person name="Nielsen P.H."/>
        </authorList>
    </citation>
    <scope>NUCLEOTIDE SEQUENCE [LARGE SCALE GENOMIC DNA]</scope>
    <source>
        <strain evidence="5 6">RN1</strain>
    </source>
</reference>
<dbReference type="InterPro" id="IPR038460">
    <property type="entry name" value="AcetylCoA_hyd_C_sf"/>
</dbReference>
<dbReference type="Gene3D" id="3.40.1080.20">
    <property type="entry name" value="Acetyl-CoA hydrolase/transferase C-terminal domain"/>
    <property type="match status" value="1"/>
</dbReference>
<evidence type="ECO:0000313" key="5">
    <source>
        <dbReference type="EMBL" id="CCM62644.1"/>
    </source>
</evidence>
<dbReference type="InterPro" id="IPR003702">
    <property type="entry name" value="ActCoA_hydro_N"/>
</dbReference>
<dbReference type="GO" id="GO:0006083">
    <property type="term" value="P:acetate metabolic process"/>
    <property type="evidence" value="ECO:0007669"/>
    <property type="project" value="InterPro"/>
</dbReference>
<dbReference type="InterPro" id="IPR026888">
    <property type="entry name" value="AcetylCoA_hyd_C"/>
</dbReference>
<dbReference type="InterPro" id="IPR037171">
    <property type="entry name" value="NagB/RpiA_transferase-like"/>
</dbReference>
<evidence type="ECO:0000259" key="3">
    <source>
        <dbReference type="Pfam" id="PF02550"/>
    </source>
</evidence>
<evidence type="ECO:0000259" key="4">
    <source>
        <dbReference type="Pfam" id="PF13336"/>
    </source>
</evidence>
<dbReference type="HOGENOM" id="CLU_030703_1_0_11"/>
<organism evidence="5 6">
    <name type="scientific">Candidatus Neomicrothrix parvicella RN1</name>
    <dbReference type="NCBI Taxonomy" id="1229780"/>
    <lineage>
        <taxon>Bacteria</taxon>
        <taxon>Bacillati</taxon>
        <taxon>Actinomycetota</taxon>
        <taxon>Acidimicrobiia</taxon>
        <taxon>Acidimicrobiales</taxon>
        <taxon>Microthrixaceae</taxon>
        <taxon>Candidatus Neomicrothrix</taxon>
    </lineage>
</organism>
<dbReference type="OrthoDB" id="9801795at2"/>
<dbReference type="Gene3D" id="3.30.750.70">
    <property type="entry name" value="4-hydroxybutyrate coenzyme like domains"/>
    <property type="match status" value="1"/>
</dbReference>
<dbReference type="Gene3D" id="3.40.1080.10">
    <property type="entry name" value="Glutaconate Coenzyme A-transferase"/>
    <property type="match status" value="1"/>
</dbReference>
<dbReference type="STRING" id="1229780.BN381_130202"/>
<dbReference type="PANTHER" id="PTHR21432">
    <property type="entry name" value="ACETYL-COA HYDROLASE-RELATED"/>
    <property type="match status" value="1"/>
</dbReference>
<keyword evidence="6" id="KW-1185">Reference proteome</keyword>
<proteinExistence type="inferred from homology"/>